<keyword evidence="6" id="KW-0677">Repeat</keyword>
<feature type="region of interest" description="Disordered" evidence="14">
    <location>
        <begin position="275"/>
        <end position="298"/>
    </location>
</feature>
<dbReference type="InterPro" id="IPR038408">
    <property type="entry name" value="GNK2_sf"/>
</dbReference>
<dbReference type="InterPro" id="IPR011009">
    <property type="entry name" value="Kinase-like_dom_sf"/>
</dbReference>
<evidence type="ECO:0000256" key="9">
    <source>
        <dbReference type="ARBA" id="ARBA00022840"/>
    </source>
</evidence>
<keyword evidence="19" id="KW-1185">Reference proteome</keyword>
<evidence type="ECO:0000256" key="6">
    <source>
        <dbReference type="ARBA" id="ARBA00022737"/>
    </source>
</evidence>
<evidence type="ECO:0000256" key="5">
    <source>
        <dbReference type="ARBA" id="ARBA00022729"/>
    </source>
</evidence>
<dbReference type="InterPro" id="IPR000719">
    <property type="entry name" value="Prot_kinase_dom"/>
</dbReference>
<evidence type="ECO:0000256" key="7">
    <source>
        <dbReference type="ARBA" id="ARBA00022741"/>
    </source>
</evidence>
<keyword evidence="13" id="KW-0325">Glycoprotein</keyword>
<feature type="compositionally biased region" description="Pro residues" evidence="14">
    <location>
        <begin position="278"/>
        <end position="292"/>
    </location>
</feature>
<keyword evidence="12" id="KW-0675">Receptor</keyword>
<evidence type="ECO:0000256" key="15">
    <source>
        <dbReference type="SAM" id="Phobius"/>
    </source>
</evidence>
<keyword evidence="4 15" id="KW-0812">Transmembrane</keyword>
<evidence type="ECO:0000256" key="3">
    <source>
        <dbReference type="ARBA" id="ARBA00022679"/>
    </source>
</evidence>
<evidence type="ECO:0000256" key="12">
    <source>
        <dbReference type="ARBA" id="ARBA00023170"/>
    </source>
</evidence>
<gene>
    <name evidence="18" type="ORF">P3X46_020482</name>
</gene>
<keyword evidence="3" id="KW-0808">Transferase</keyword>
<evidence type="ECO:0000313" key="18">
    <source>
        <dbReference type="EMBL" id="KAJ9169012.1"/>
    </source>
</evidence>
<keyword evidence="7" id="KW-0547">Nucleotide-binding</keyword>
<evidence type="ECO:0000256" key="13">
    <source>
        <dbReference type="ARBA" id="ARBA00023180"/>
    </source>
</evidence>
<dbReference type="PROSITE" id="PS00108">
    <property type="entry name" value="PROTEIN_KINASE_ST"/>
    <property type="match status" value="1"/>
</dbReference>
<keyword evidence="5" id="KW-0732">Signal</keyword>
<evidence type="ECO:0000256" key="1">
    <source>
        <dbReference type="ARBA" id="ARBA00004167"/>
    </source>
</evidence>
<evidence type="ECO:0000256" key="8">
    <source>
        <dbReference type="ARBA" id="ARBA00022777"/>
    </source>
</evidence>
<dbReference type="PROSITE" id="PS50011">
    <property type="entry name" value="PROTEIN_KINASE_DOM"/>
    <property type="match status" value="1"/>
</dbReference>
<dbReference type="PROSITE" id="PS51473">
    <property type="entry name" value="GNK2"/>
    <property type="match status" value="2"/>
</dbReference>
<keyword evidence="2" id="KW-0723">Serine/threonine-protein kinase</keyword>
<evidence type="ECO:0000313" key="19">
    <source>
        <dbReference type="Proteomes" id="UP001174677"/>
    </source>
</evidence>
<dbReference type="CDD" id="cd14066">
    <property type="entry name" value="STKc_IRAK"/>
    <property type="match status" value="1"/>
</dbReference>
<evidence type="ECO:0000256" key="14">
    <source>
        <dbReference type="SAM" id="MobiDB-lite"/>
    </source>
</evidence>
<dbReference type="PANTHER" id="PTHR27002:SF804">
    <property type="entry name" value="OS02G0710500 PROTEIN"/>
    <property type="match status" value="1"/>
</dbReference>
<dbReference type="Gene3D" id="1.10.510.10">
    <property type="entry name" value="Transferase(Phosphotransferase) domain 1"/>
    <property type="match status" value="1"/>
</dbReference>
<keyword evidence="9" id="KW-0067">ATP-binding</keyword>
<reference evidence="18" key="1">
    <citation type="journal article" date="2023" name="Plant Biotechnol. J.">
        <title>Chromosome-level wild Hevea brasiliensis genome provides new tools for genomic-assisted breeding and valuable loci to elevate rubber yield.</title>
        <authorList>
            <person name="Cheng H."/>
            <person name="Song X."/>
            <person name="Hu Y."/>
            <person name="Wu T."/>
            <person name="Yang Q."/>
            <person name="An Z."/>
            <person name="Feng S."/>
            <person name="Deng Z."/>
            <person name="Wu W."/>
            <person name="Zeng X."/>
            <person name="Tu M."/>
            <person name="Wang X."/>
            <person name="Huang H."/>
        </authorList>
    </citation>
    <scope>NUCLEOTIDE SEQUENCE</scope>
    <source>
        <strain evidence="18">MT/VB/25A 57/8</strain>
    </source>
</reference>
<feature type="domain" description="Protein kinase" evidence="16">
    <location>
        <begin position="389"/>
        <end position="665"/>
    </location>
</feature>
<keyword evidence="10 15" id="KW-1133">Transmembrane helix</keyword>
<dbReference type="InterPro" id="IPR001245">
    <property type="entry name" value="Ser-Thr/Tyr_kinase_cat_dom"/>
</dbReference>
<feature type="transmembrane region" description="Helical" evidence="15">
    <location>
        <begin position="305"/>
        <end position="327"/>
    </location>
</feature>
<dbReference type="Pfam" id="PF07714">
    <property type="entry name" value="PK_Tyr_Ser-Thr"/>
    <property type="match status" value="1"/>
</dbReference>
<name>A0ABQ9LM20_HEVBR</name>
<dbReference type="PANTHER" id="PTHR27002">
    <property type="entry name" value="RECEPTOR-LIKE SERINE/THREONINE-PROTEIN KINASE SD1-8"/>
    <property type="match status" value="1"/>
</dbReference>
<dbReference type="InterPro" id="IPR008271">
    <property type="entry name" value="Ser/Thr_kinase_AS"/>
</dbReference>
<evidence type="ECO:0000256" key="10">
    <source>
        <dbReference type="ARBA" id="ARBA00022989"/>
    </source>
</evidence>
<protein>
    <recommendedName>
        <fullName evidence="20">Cysteine-rich receptor-like protein kinase</fullName>
    </recommendedName>
</protein>
<dbReference type="SMART" id="SM00220">
    <property type="entry name" value="S_TKc"/>
    <property type="match status" value="1"/>
</dbReference>
<feature type="domain" description="Gnk2-homologous" evidence="17">
    <location>
        <begin position="63"/>
        <end position="161"/>
    </location>
</feature>
<dbReference type="EMBL" id="JARPOI010000011">
    <property type="protein sequence ID" value="KAJ9169012.1"/>
    <property type="molecule type" value="Genomic_DNA"/>
</dbReference>
<dbReference type="Proteomes" id="UP001174677">
    <property type="component" value="Chromosome 11"/>
</dbReference>
<comment type="caution">
    <text evidence="18">The sequence shown here is derived from an EMBL/GenBank/DDBJ whole genome shotgun (WGS) entry which is preliminary data.</text>
</comment>
<feature type="domain" description="Gnk2-homologous" evidence="17">
    <location>
        <begin position="167"/>
        <end position="273"/>
    </location>
</feature>
<dbReference type="CDD" id="cd23509">
    <property type="entry name" value="Gnk2-like"/>
    <property type="match status" value="2"/>
</dbReference>
<evidence type="ECO:0000256" key="4">
    <source>
        <dbReference type="ARBA" id="ARBA00022692"/>
    </source>
</evidence>
<dbReference type="Gene3D" id="3.30.200.20">
    <property type="entry name" value="Phosphorylase Kinase, domain 1"/>
    <property type="match status" value="1"/>
</dbReference>
<dbReference type="Pfam" id="PF01657">
    <property type="entry name" value="Stress-antifung"/>
    <property type="match status" value="2"/>
</dbReference>
<accession>A0ABQ9LM20</accession>
<proteinExistence type="predicted"/>
<keyword evidence="8" id="KW-0418">Kinase</keyword>
<dbReference type="SUPFAM" id="SSF56112">
    <property type="entry name" value="Protein kinase-like (PK-like)"/>
    <property type="match status" value="1"/>
</dbReference>
<comment type="subcellular location">
    <subcellularLocation>
        <location evidence="1">Membrane</location>
        <topology evidence="1">Single-pass membrane protein</topology>
    </subcellularLocation>
</comment>
<evidence type="ECO:0000256" key="11">
    <source>
        <dbReference type="ARBA" id="ARBA00023136"/>
    </source>
</evidence>
<evidence type="ECO:0008006" key="20">
    <source>
        <dbReference type="Google" id="ProtNLM"/>
    </source>
</evidence>
<keyword evidence="11 15" id="KW-0472">Membrane</keyword>
<sequence>MKLHCQDFVFIFIRLISIDLHLTSFPSKPKGKTIMFLLHKSRAFPFLLIIISALISSIDCQATYNSHICLGAANDTASANFRSNLSALLNSLSSKATLNSFYNDSSNGIYNLYLCRGDVSSSTCQFCVDTAVQEIQQHCPSNKSAIIWYDQCMLRYSDTNFFGVAQTFPRVLMWNVQNTTSPDETNYGALGLIYSLIDSVPSTENMFGTDESGTAKGTQKRYALVQCTRDINSSSCTSCLGQLSDAVTTCCQGKIGWRILAPSCNLRYEQTPFFEQQSPPPQTPLPAAPQPVPNNEGKGGSNTTIVAIVIAVSSVVVLGALLGFWYYSCYRKRRRHSEGETSQVILLGNLEGSNRKQLMDGEMHISNDDHNGEVHYFNLSTIKAVTNNFSLANKLGEGGFGPVYKGKLPDGQEIAVKRLSMTSKQGLDEFRNEVMVIVKLQHKNLVRLLGYCMEGDEKLLIYEYLANTSLDAFLFDPKRSRELDWAKRANIITGTARGLLYLHEDSRLKIIHRDMKASNVLLDDEMNPKISDFGTARIFGGNQLEANTDRVVGTYGYMAPEYALEGVISIKSDVYSFGILMLEIISGKKNRGFYNPEHDPSLLLHAWKLWNEGKGENLIDPNIVHSCPRSEALRWIHIALLCVQDDPAQRPTMSSVVLMLGSKSVNLPQPSTAPYSMGIFTTMSDQSSISGTGTGFLTSDRSTASVSR</sequence>
<evidence type="ECO:0000259" key="17">
    <source>
        <dbReference type="PROSITE" id="PS51473"/>
    </source>
</evidence>
<evidence type="ECO:0000256" key="2">
    <source>
        <dbReference type="ARBA" id="ARBA00022527"/>
    </source>
</evidence>
<dbReference type="InterPro" id="IPR002902">
    <property type="entry name" value="GNK2"/>
</dbReference>
<dbReference type="Gene3D" id="3.30.430.20">
    <property type="entry name" value="Gnk2 domain, C-X8-C-X2-C motif"/>
    <property type="match status" value="2"/>
</dbReference>
<evidence type="ECO:0000259" key="16">
    <source>
        <dbReference type="PROSITE" id="PS50011"/>
    </source>
</evidence>
<organism evidence="18 19">
    <name type="scientific">Hevea brasiliensis</name>
    <name type="common">Para rubber tree</name>
    <name type="synonym">Siphonia brasiliensis</name>
    <dbReference type="NCBI Taxonomy" id="3981"/>
    <lineage>
        <taxon>Eukaryota</taxon>
        <taxon>Viridiplantae</taxon>
        <taxon>Streptophyta</taxon>
        <taxon>Embryophyta</taxon>
        <taxon>Tracheophyta</taxon>
        <taxon>Spermatophyta</taxon>
        <taxon>Magnoliopsida</taxon>
        <taxon>eudicotyledons</taxon>
        <taxon>Gunneridae</taxon>
        <taxon>Pentapetalae</taxon>
        <taxon>rosids</taxon>
        <taxon>fabids</taxon>
        <taxon>Malpighiales</taxon>
        <taxon>Euphorbiaceae</taxon>
        <taxon>Crotonoideae</taxon>
        <taxon>Micrandreae</taxon>
        <taxon>Hevea</taxon>
    </lineage>
</organism>